<keyword evidence="2" id="KW-1185">Reference proteome</keyword>
<dbReference type="RefSeq" id="WP_125250226.1">
    <property type="nucleotide sequence ID" value="NZ_RSEB01000012.1"/>
</dbReference>
<comment type="caution">
    <text evidence="1">The sequence shown here is derived from an EMBL/GenBank/DDBJ whole genome shotgun (WGS) entry which is preliminary data.</text>
</comment>
<reference evidence="1 2" key="1">
    <citation type="submission" date="2018-12" db="EMBL/GenBank/DDBJ databases">
        <title>Glycomyces sp. YIM 121974 draft genome.</title>
        <authorList>
            <person name="Li Q."/>
        </authorList>
    </citation>
    <scope>NUCLEOTIDE SEQUENCE [LARGE SCALE GENOMIC DNA]</scope>
    <source>
        <strain evidence="1 2">YIM 121974</strain>
    </source>
</reference>
<evidence type="ECO:0000313" key="2">
    <source>
        <dbReference type="Proteomes" id="UP000277256"/>
    </source>
</evidence>
<dbReference type="EMBL" id="RSEB01000012">
    <property type="protein sequence ID" value="RRR95548.1"/>
    <property type="molecule type" value="Genomic_DNA"/>
</dbReference>
<proteinExistence type="predicted"/>
<accession>A0A426URB2</accession>
<dbReference type="Proteomes" id="UP000277256">
    <property type="component" value="Unassembled WGS sequence"/>
</dbReference>
<organism evidence="1 2">
    <name type="scientific">Glycomyces terrestris</name>
    <dbReference type="NCBI Taxonomy" id="2493553"/>
    <lineage>
        <taxon>Bacteria</taxon>
        <taxon>Bacillati</taxon>
        <taxon>Actinomycetota</taxon>
        <taxon>Actinomycetes</taxon>
        <taxon>Glycomycetales</taxon>
        <taxon>Glycomycetaceae</taxon>
        <taxon>Glycomyces</taxon>
    </lineage>
</organism>
<gene>
    <name evidence="1" type="ORF">EIW28_23855</name>
</gene>
<protein>
    <submittedName>
        <fullName evidence="1">Uncharacterized protein</fullName>
    </submittedName>
</protein>
<evidence type="ECO:0000313" key="1">
    <source>
        <dbReference type="EMBL" id="RRR95548.1"/>
    </source>
</evidence>
<sequence length="75" mass="8315">MSDGIWMSSEDLEEIDAQAASDGEEIERLVAQVERLETAIASAAGLFNHLVMTGQMTEEQVGEIDAWLNRYEPSE</sequence>
<dbReference type="AlphaFoldDB" id="A0A426URB2"/>
<name>A0A426URB2_9ACTN</name>